<gene>
    <name evidence="1" type="ORF">E2I14_17045</name>
</gene>
<dbReference type="RefSeq" id="WP_133330759.1">
    <property type="nucleotide sequence ID" value="NZ_SMYL01000013.1"/>
</dbReference>
<dbReference type="EMBL" id="SMYL01000013">
    <property type="protein sequence ID" value="TDK61288.1"/>
    <property type="molecule type" value="Genomic_DNA"/>
</dbReference>
<name>A0A4R5VRC1_9BURK</name>
<comment type="caution">
    <text evidence="1">The sequence shown here is derived from an EMBL/GenBank/DDBJ whole genome shotgun (WGS) entry which is preliminary data.</text>
</comment>
<evidence type="ECO:0000313" key="2">
    <source>
        <dbReference type="Proteomes" id="UP000294829"/>
    </source>
</evidence>
<dbReference type="Proteomes" id="UP000294829">
    <property type="component" value="Unassembled WGS sequence"/>
</dbReference>
<protein>
    <submittedName>
        <fullName evidence="1">Uncharacterized protein</fullName>
    </submittedName>
</protein>
<dbReference type="OrthoDB" id="8780072at2"/>
<proteinExistence type="predicted"/>
<sequence>MIHHIHAHAINPRQLTLLRRAQLTFTKEHIANLKAALAAGIVRQIGRAPRRTIPQAFCAVKLKKPADRWFWANDMRIGQGNPETWVFPIDISISGTEFQEKTFLTPNSALRFHRSAGERGEVPDWDWLAATFPEKGYISKEHVINLAQTIPKK</sequence>
<accession>A0A4R5VRC1</accession>
<keyword evidence="2" id="KW-1185">Reference proteome</keyword>
<dbReference type="AlphaFoldDB" id="A0A4R5VRC1"/>
<evidence type="ECO:0000313" key="1">
    <source>
        <dbReference type="EMBL" id="TDK61288.1"/>
    </source>
</evidence>
<reference evidence="1 2" key="1">
    <citation type="submission" date="2019-03" db="EMBL/GenBank/DDBJ databases">
        <title>Sapientia aquatica gen. nov., sp. nov., isolated from a crater lake.</title>
        <authorList>
            <person name="Felfoldi T."/>
            <person name="Szabo A."/>
            <person name="Toth E."/>
            <person name="Schumann P."/>
            <person name="Keki Z."/>
            <person name="Marialigeti K."/>
            <person name="Mathe I."/>
        </authorList>
    </citation>
    <scope>NUCLEOTIDE SEQUENCE [LARGE SCALE GENOMIC DNA]</scope>
    <source>
        <strain evidence="1 2">SA-152</strain>
    </source>
</reference>
<organism evidence="1 2">
    <name type="scientific">Sapientia aquatica</name>
    <dbReference type="NCBI Taxonomy" id="1549640"/>
    <lineage>
        <taxon>Bacteria</taxon>
        <taxon>Pseudomonadati</taxon>
        <taxon>Pseudomonadota</taxon>
        <taxon>Betaproteobacteria</taxon>
        <taxon>Burkholderiales</taxon>
        <taxon>Oxalobacteraceae</taxon>
        <taxon>Sapientia</taxon>
    </lineage>
</organism>